<evidence type="ECO:0000313" key="2">
    <source>
        <dbReference type="EMBL" id="KAF1943777.1"/>
    </source>
</evidence>
<keyword evidence="3" id="KW-1185">Reference proteome</keyword>
<feature type="non-terminal residue" evidence="2">
    <location>
        <position position="1"/>
    </location>
</feature>
<reference evidence="2" key="1">
    <citation type="journal article" date="2020" name="Stud. Mycol.">
        <title>101 Dothideomycetes genomes: a test case for predicting lifestyles and emergence of pathogens.</title>
        <authorList>
            <person name="Haridas S."/>
            <person name="Albert R."/>
            <person name="Binder M."/>
            <person name="Bloem J."/>
            <person name="Labutti K."/>
            <person name="Salamov A."/>
            <person name="Andreopoulos B."/>
            <person name="Baker S."/>
            <person name="Barry K."/>
            <person name="Bills G."/>
            <person name="Bluhm B."/>
            <person name="Cannon C."/>
            <person name="Castanera R."/>
            <person name="Culley D."/>
            <person name="Daum C."/>
            <person name="Ezra D."/>
            <person name="Gonzalez J."/>
            <person name="Henrissat B."/>
            <person name="Kuo A."/>
            <person name="Liang C."/>
            <person name="Lipzen A."/>
            <person name="Lutzoni F."/>
            <person name="Magnuson J."/>
            <person name="Mondo S."/>
            <person name="Nolan M."/>
            <person name="Ohm R."/>
            <person name="Pangilinan J."/>
            <person name="Park H.-J."/>
            <person name="Ramirez L."/>
            <person name="Alfaro M."/>
            <person name="Sun H."/>
            <person name="Tritt A."/>
            <person name="Yoshinaga Y."/>
            <person name="Zwiers L.-H."/>
            <person name="Turgeon B."/>
            <person name="Goodwin S."/>
            <person name="Spatafora J."/>
            <person name="Crous P."/>
            <person name="Grigoriev I."/>
        </authorList>
    </citation>
    <scope>NUCLEOTIDE SEQUENCE</scope>
    <source>
        <strain evidence="2">CBS 161.51</strain>
    </source>
</reference>
<keyword evidence="1" id="KW-0812">Transmembrane</keyword>
<keyword evidence="1" id="KW-1133">Transmembrane helix</keyword>
<name>A0A6A5T3Z0_9PLEO</name>
<proteinExistence type="predicted"/>
<dbReference type="EMBL" id="ML976022">
    <property type="protein sequence ID" value="KAF1943777.1"/>
    <property type="molecule type" value="Genomic_DNA"/>
</dbReference>
<evidence type="ECO:0000256" key="1">
    <source>
        <dbReference type="SAM" id="Phobius"/>
    </source>
</evidence>
<accession>A0A6A5T3Z0</accession>
<protein>
    <submittedName>
        <fullName evidence="2">Uncharacterized protein</fullName>
    </submittedName>
</protein>
<gene>
    <name evidence="2" type="ORF">EJ02DRAFT_484407</name>
</gene>
<evidence type="ECO:0000313" key="3">
    <source>
        <dbReference type="Proteomes" id="UP000800038"/>
    </source>
</evidence>
<organism evidence="2 3">
    <name type="scientific">Clathrospora elynae</name>
    <dbReference type="NCBI Taxonomy" id="706981"/>
    <lineage>
        <taxon>Eukaryota</taxon>
        <taxon>Fungi</taxon>
        <taxon>Dikarya</taxon>
        <taxon>Ascomycota</taxon>
        <taxon>Pezizomycotina</taxon>
        <taxon>Dothideomycetes</taxon>
        <taxon>Pleosporomycetidae</taxon>
        <taxon>Pleosporales</taxon>
        <taxon>Diademaceae</taxon>
        <taxon>Clathrospora</taxon>
    </lineage>
</organism>
<sequence length="92" mass="10181">VPSTTNLPTTDLPNTISSISLCYHLLLILITDIYPEMRGFKSRLSMKLGIAKPGSQAILALRVNKLAMQLTVLNSHQKALWLFTSSHQCSDI</sequence>
<keyword evidence="1" id="KW-0472">Membrane</keyword>
<dbReference type="Proteomes" id="UP000800038">
    <property type="component" value="Unassembled WGS sequence"/>
</dbReference>
<dbReference type="AlphaFoldDB" id="A0A6A5T3Z0"/>
<feature type="transmembrane region" description="Helical" evidence="1">
    <location>
        <begin position="15"/>
        <end position="34"/>
    </location>
</feature>